<dbReference type="PIRSF" id="PIRSF029171">
    <property type="entry name" value="Esterase_LipA"/>
    <property type="match status" value="1"/>
</dbReference>
<dbReference type="Pfam" id="PF03583">
    <property type="entry name" value="LIP"/>
    <property type="match status" value="1"/>
</dbReference>
<accession>A0A839RU44</accession>
<feature type="chain" id="PRO_5039708911" evidence="1">
    <location>
        <begin position="28"/>
        <end position="413"/>
    </location>
</feature>
<gene>
    <name evidence="2" type="ORF">FHU29_004234</name>
</gene>
<dbReference type="AlphaFoldDB" id="A0A839RU44"/>
<dbReference type="InterPro" id="IPR005152">
    <property type="entry name" value="Lipase_secreted"/>
</dbReference>
<dbReference type="GO" id="GO:0004806">
    <property type="term" value="F:triacylglycerol lipase activity"/>
    <property type="evidence" value="ECO:0007669"/>
    <property type="project" value="InterPro"/>
</dbReference>
<dbReference type="InterPro" id="IPR029058">
    <property type="entry name" value="AB_hydrolase_fold"/>
</dbReference>
<dbReference type="OrthoDB" id="9798122at2"/>
<dbReference type="Proteomes" id="UP000567922">
    <property type="component" value="Unassembled WGS sequence"/>
</dbReference>
<keyword evidence="2" id="KW-0378">Hydrolase</keyword>
<keyword evidence="1" id="KW-0732">Signal</keyword>
<keyword evidence="3" id="KW-1185">Reference proteome</keyword>
<sequence>MAVAYSRHTQRFLGMALAVTLTLLTFAAAGPGASADQIDDAIDLLPPDERPLWSGLDVRNYRGHAPRDSGILLAANPLDERRIIPGSGEAYRILYSTPDQHGNPALSTGAVYLPASPPPDGGFKLIAYGHGTVGLGDHCAPSARTEDPDTGAYLSGWLRDGYALVITDYQGLGTPGVHPYLHGMTEASSIVNSVRALDQMELPVSREWALIGHSQGGHAALFTSRFAQQIDADVAARLLGTVALAPGVNVERLVPLAHPELPAGLPPGLIVYALLIMAGMRETYPDVPIGEYLTPRGRELLDLTLVRCTRPVRDAVTGLHPREILARPLAEIPGIEDLVAEYLAVPTDGYTAPVLVAQGLADLAVPAPLVLSFTAEMAARNQPVELVVHPAADHLSLLADSRDEVAAFLARLF</sequence>
<proteinExistence type="predicted"/>
<name>A0A839RU44_9ACTN</name>
<dbReference type="Gene3D" id="3.40.50.1820">
    <property type="entry name" value="alpha/beta hydrolase"/>
    <property type="match status" value="2"/>
</dbReference>
<dbReference type="PANTHER" id="PTHR34853:SF1">
    <property type="entry name" value="LIPASE 5"/>
    <property type="match status" value="1"/>
</dbReference>
<dbReference type="GO" id="GO:0016042">
    <property type="term" value="P:lipid catabolic process"/>
    <property type="evidence" value="ECO:0007669"/>
    <property type="project" value="InterPro"/>
</dbReference>
<reference evidence="2 3" key="1">
    <citation type="submission" date="2020-08" db="EMBL/GenBank/DDBJ databases">
        <title>Sequencing the genomes of 1000 actinobacteria strains.</title>
        <authorList>
            <person name="Klenk H.-P."/>
        </authorList>
    </citation>
    <scope>NUCLEOTIDE SEQUENCE [LARGE SCALE GENOMIC DNA]</scope>
    <source>
        <strain evidence="2 3">DSM 45258</strain>
    </source>
</reference>
<feature type="signal peptide" evidence="1">
    <location>
        <begin position="1"/>
        <end position="27"/>
    </location>
</feature>
<protein>
    <submittedName>
        <fullName evidence="2">Alpha-beta hydrolase superfamily lysophospholipase</fullName>
    </submittedName>
</protein>
<dbReference type="SUPFAM" id="SSF53474">
    <property type="entry name" value="alpha/beta-Hydrolases"/>
    <property type="match status" value="1"/>
</dbReference>
<dbReference type="RefSeq" id="WP_083962044.1">
    <property type="nucleotide sequence ID" value="NZ_BDDI01000001.1"/>
</dbReference>
<evidence type="ECO:0000313" key="3">
    <source>
        <dbReference type="Proteomes" id="UP000567922"/>
    </source>
</evidence>
<comment type="caution">
    <text evidence="2">The sequence shown here is derived from an EMBL/GenBank/DDBJ whole genome shotgun (WGS) entry which is preliminary data.</text>
</comment>
<evidence type="ECO:0000313" key="2">
    <source>
        <dbReference type="EMBL" id="MBB3039746.1"/>
    </source>
</evidence>
<dbReference type="PANTHER" id="PTHR34853">
    <property type="match status" value="1"/>
</dbReference>
<organism evidence="2 3">
    <name type="scientific">Hoyosella altamirensis</name>
    <dbReference type="NCBI Taxonomy" id="616997"/>
    <lineage>
        <taxon>Bacteria</taxon>
        <taxon>Bacillati</taxon>
        <taxon>Actinomycetota</taxon>
        <taxon>Actinomycetes</taxon>
        <taxon>Mycobacteriales</taxon>
        <taxon>Hoyosellaceae</taxon>
        <taxon>Hoyosella</taxon>
    </lineage>
</organism>
<evidence type="ECO:0000256" key="1">
    <source>
        <dbReference type="SAM" id="SignalP"/>
    </source>
</evidence>
<dbReference type="EMBL" id="JACHWS010000004">
    <property type="protein sequence ID" value="MBB3039746.1"/>
    <property type="molecule type" value="Genomic_DNA"/>
</dbReference>